<proteinExistence type="predicted"/>
<organism evidence="1 2">
    <name type="scientific">Thanatephorus cucumeris (strain AG1-IA)</name>
    <name type="common">Rice sheath blight fungus</name>
    <name type="synonym">Rhizoctonia solani</name>
    <dbReference type="NCBI Taxonomy" id="983506"/>
    <lineage>
        <taxon>Eukaryota</taxon>
        <taxon>Fungi</taxon>
        <taxon>Dikarya</taxon>
        <taxon>Basidiomycota</taxon>
        <taxon>Agaricomycotina</taxon>
        <taxon>Agaricomycetes</taxon>
        <taxon>Cantharellales</taxon>
        <taxon>Ceratobasidiaceae</taxon>
        <taxon>Rhizoctonia</taxon>
        <taxon>Rhizoctonia solani AG-1</taxon>
    </lineage>
</organism>
<dbReference type="EMBL" id="AFRT01000493">
    <property type="protein sequence ID" value="ELU43743.1"/>
    <property type="molecule type" value="Genomic_DNA"/>
</dbReference>
<evidence type="ECO:0000313" key="1">
    <source>
        <dbReference type="EMBL" id="ELU43743.1"/>
    </source>
</evidence>
<protein>
    <submittedName>
        <fullName evidence="1">Uncharacterized protein</fullName>
    </submittedName>
</protein>
<reference evidence="1 2" key="1">
    <citation type="journal article" date="2013" name="Nat. Commun.">
        <title>The evolution and pathogenic mechanisms of the rice sheath blight pathogen.</title>
        <authorList>
            <person name="Zheng A."/>
            <person name="Lin R."/>
            <person name="Xu L."/>
            <person name="Qin P."/>
            <person name="Tang C."/>
            <person name="Ai P."/>
            <person name="Zhang D."/>
            <person name="Liu Y."/>
            <person name="Sun Z."/>
            <person name="Feng H."/>
            <person name="Wang Y."/>
            <person name="Chen Y."/>
            <person name="Liang X."/>
            <person name="Fu R."/>
            <person name="Li Q."/>
            <person name="Zhang J."/>
            <person name="Yu X."/>
            <person name="Xie Z."/>
            <person name="Ding L."/>
            <person name="Guan P."/>
            <person name="Tang J."/>
            <person name="Liang Y."/>
            <person name="Wang S."/>
            <person name="Deng Q."/>
            <person name="Li S."/>
            <person name="Zhu J."/>
            <person name="Wang L."/>
            <person name="Liu H."/>
            <person name="Li P."/>
        </authorList>
    </citation>
    <scope>NUCLEOTIDE SEQUENCE [LARGE SCALE GENOMIC DNA]</scope>
    <source>
        <strain evidence="2">AG-1 IA</strain>
    </source>
</reference>
<evidence type="ECO:0000313" key="2">
    <source>
        <dbReference type="Proteomes" id="UP000011668"/>
    </source>
</evidence>
<comment type="caution">
    <text evidence="1">The sequence shown here is derived from an EMBL/GenBank/DDBJ whole genome shotgun (WGS) entry which is preliminary data.</text>
</comment>
<gene>
    <name evidence="1" type="ORF">AG1IA_02233</name>
</gene>
<dbReference type="AlphaFoldDB" id="L8X3Z3"/>
<name>L8X3Z3_THACA</name>
<accession>L8X3Z3</accession>
<keyword evidence="2" id="KW-1185">Reference proteome</keyword>
<dbReference type="HOGENOM" id="CLU_3160273_0_0_1"/>
<dbReference type="Proteomes" id="UP000011668">
    <property type="component" value="Unassembled WGS sequence"/>
</dbReference>
<sequence length="48" mass="5432">MIPNVDISRLITTLETPESDDYYIPDTLSRPPSGRQAYLTLFSTCPSR</sequence>